<evidence type="ECO:0000256" key="1">
    <source>
        <dbReference type="ARBA" id="ARBA00008560"/>
    </source>
</evidence>
<dbReference type="InterPro" id="IPR002677">
    <property type="entry name" value="Ribosomal_bL32"/>
</dbReference>
<evidence type="ECO:0000256" key="5">
    <source>
        <dbReference type="HAMAP-Rule" id="MF_00340"/>
    </source>
</evidence>
<evidence type="ECO:0000256" key="4">
    <source>
        <dbReference type="ARBA" id="ARBA00035178"/>
    </source>
</evidence>
<evidence type="ECO:0000256" key="3">
    <source>
        <dbReference type="ARBA" id="ARBA00023274"/>
    </source>
</evidence>
<accession>A0A1T4LK39</accession>
<sequence>MAVPKRRTSKTRKRKRRTHWKLNAPNLVECSQCGESKLSHRVCKECGYYNGRPVK</sequence>
<dbReference type="EMBL" id="FUWM01000008">
    <property type="protein sequence ID" value="SJZ55110.1"/>
    <property type="molecule type" value="Genomic_DNA"/>
</dbReference>
<protein>
    <recommendedName>
        <fullName evidence="4 5">Large ribosomal subunit protein bL32</fullName>
    </recommendedName>
</protein>
<gene>
    <name evidence="5" type="primary">rpmF</name>
    <name evidence="6" type="ORF">SAMN02745118_01177</name>
</gene>
<keyword evidence="3 5" id="KW-0687">Ribonucleoprotein</keyword>
<dbReference type="HAMAP" id="MF_00340">
    <property type="entry name" value="Ribosomal_bL32"/>
    <property type="match status" value="1"/>
</dbReference>
<dbReference type="SUPFAM" id="SSF57829">
    <property type="entry name" value="Zn-binding ribosomal proteins"/>
    <property type="match status" value="1"/>
</dbReference>
<comment type="similarity">
    <text evidence="1 5">Belongs to the bacterial ribosomal protein bL32 family.</text>
</comment>
<dbReference type="InterPro" id="IPR011332">
    <property type="entry name" value="Ribosomal_zn-bd"/>
</dbReference>
<proteinExistence type="inferred from homology"/>
<dbReference type="InterPro" id="IPR044957">
    <property type="entry name" value="Ribosomal_bL32_bact"/>
</dbReference>
<organism evidence="6 7">
    <name type="scientific">Selenihalanaerobacter shriftii</name>
    <dbReference type="NCBI Taxonomy" id="142842"/>
    <lineage>
        <taxon>Bacteria</taxon>
        <taxon>Bacillati</taxon>
        <taxon>Bacillota</taxon>
        <taxon>Clostridia</taxon>
        <taxon>Halanaerobiales</taxon>
        <taxon>Halobacteroidaceae</taxon>
        <taxon>Selenihalanaerobacter</taxon>
    </lineage>
</organism>
<dbReference type="NCBIfam" id="TIGR01031">
    <property type="entry name" value="rpmF_bact"/>
    <property type="match status" value="1"/>
</dbReference>
<evidence type="ECO:0000313" key="7">
    <source>
        <dbReference type="Proteomes" id="UP000190625"/>
    </source>
</evidence>
<evidence type="ECO:0000313" key="6">
    <source>
        <dbReference type="EMBL" id="SJZ55110.1"/>
    </source>
</evidence>
<dbReference type="PANTHER" id="PTHR35534">
    <property type="entry name" value="50S RIBOSOMAL PROTEIN L32"/>
    <property type="match status" value="1"/>
</dbReference>
<dbReference type="GO" id="GO:0003735">
    <property type="term" value="F:structural constituent of ribosome"/>
    <property type="evidence" value="ECO:0007669"/>
    <property type="project" value="InterPro"/>
</dbReference>
<dbReference type="RefSeq" id="WP_078809659.1">
    <property type="nucleotide sequence ID" value="NZ_FUWM01000008.1"/>
</dbReference>
<evidence type="ECO:0000256" key="2">
    <source>
        <dbReference type="ARBA" id="ARBA00022980"/>
    </source>
</evidence>
<reference evidence="7" key="1">
    <citation type="submission" date="2017-02" db="EMBL/GenBank/DDBJ databases">
        <authorList>
            <person name="Varghese N."/>
            <person name="Submissions S."/>
        </authorList>
    </citation>
    <scope>NUCLEOTIDE SEQUENCE [LARGE SCALE GENOMIC DNA]</scope>
    <source>
        <strain evidence="7">ATCC BAA-73</strain>
    </source>
</reference>
<dbReference type="AlphaFoldDB" id="A0A1T4LK39"/>
<dbReference type="Pfam" id="PF01783">
    <property type="entry name" value="Ribosomal_L32p"/>
    <property type="match status" value="1"/>
</dbReference>
<dbReference type="PANTHER" id="PTHR35534:SF1">
    <property type="entry name" value="LARGE RIBOSOMAL SUBUNIT PROTEIN BL32"/>
    <property type="match status" value="1"/>
</dbReference>
<name>A0A1T4LK39_9FIRM</name>
<dbReference type="GO" id="GO:0015934">
    <property type="term" value="C:large ribosomal subunit"/>
    <property type="evidence" value="ECO:0007669"/>
    <property type="project" value="InterPro"/>
</dbReference>
<keyword evidence="7" id="KW-1185">Reference proteome</keyword>
<dbReference type="Proteomes" id="UP000190625">
    <property type="component" value="Unassembled WGS sequence"/>
</dbReference>
<keyword evidence="2 5" id="KW-0689">Ribosomal protein</keyword>
<dbReference type="STRING" id="142842.SAMN02745118_01177"/>
<dbReference type="OrthoDB" id="9812874at2"/>
<dbReference type="GO" id="GO:0006412">
    <property type="term" value="P:translation"/>
    <property type="evidence" value="ECO:0007669"/>
    <property type="project" value="UniProtKB-UniRule"/>
</dbReference>